<reference evidence="3" key="1">
    <citation type="submission" date="2025-08" db="UniProtKB">
        <authorList>
            <consortium name="RefSeq"/>
        </authorList>
    </citation>
    <scope>IDENTIFICATION</scope>
    <source>
        <tissue evidence="3">Testes</tissue>
    </source>
</reference>
<proteinExistence type="predicted"/>
<dbReference type="Proteomes" id="UP000694865">
    <property type="component" value="Unplaced"/>
</dbReference>
<evidence type="ECO:0000313" key="2">
    <source>
        <dbReference type="Proteomes" id="UP000694865"/>
    </source>
</evidence>
<name>A0ABM0GXZ9_SACKO</name>
<protein>
    <submittedName>
        <fullName evidence="3">Uncharacterized protein LOC100378740</fullName>
    </submittedName>
</protein>
<feature type="chain" id="PRO_5047160291" evidence="1">
    <location>
        <begin position="23"/>
        <end position="282"/>
    </location>
</feature>
<evidence type="ECO:0000256" key="1">
    <source>
        <dbReference type="SAM" id="SignalP"/>
    </source>
</evidence>
<dbReference type="RefSeq" id="XP_002739840.1">
    <property type="nucleotide sequence ID" value="XM_002739794.2"/>
</dbReference>
<keyword evidence="2" id="KW-1185">Reference proteome</keyword>
<accession>A0ABM0GXZ9</accession>
<sequence>MIRLRLHVFILYLLILCDYTSGISGHALPATRTYDKENTAEHVPGKSKSIVTEDQAWDFLGIERCSTGLGRKCFFQRNEQYNMCFSGIDAICDGVLDCQCDENDEFCLTDENHGICDWIDIVGSLMKQGLPRFGYGKSDSFVFNFFWIAGFEEFCSADEKEVTGFRCHSDPTVCITPDEMCDGAFQCQRACDKLLRSPLDCPSDEGHAMCEIKNTFDEFFNKVTSTSASANVYEDETNTETTAPSASSLLLHLNTTTAPAMGPHFPKIVDPKKNKYEQISRY</sequence>
<gene>
    <name evidence="3" type="primary">LOC100378740</name>
</gene>
<dbReference type="GeneID" id="100378740"/>
<keyword evidence="1" id="KW-0732">Signal</keyword>
<evidence type="ECO:0000313" key="3">
    <source>
        <dbReference type="RefSeq" id="XP_002739840.1"/>
    </source>
</evidence>
<organism evidence="2 3">
    <name type="scientific">Saccoglossus kowalevskii</name>
    <name type="common">Acorn worm</name>
    <dbReference type="NCBI Taxonomy" id="10224"/>
    <lineage>
        <taxon>Eukaryota</taxon>
        <taxon>Metazoa</taxon>
        <taxon>Hemichordata</taxon>
        <taxon>Enteropneusta</taxon>
        <taxon>Harrimaniidae</taxon>
        <taxon>Saccoglossus</taxon>
    </lineage>
</organism>
<feature type="signal peptide" evidence="1">
    <location>
        <begin position="1"/>
        <end position="22"/>
    </location>
</feature>